<evidence type="ECO:0000256" key="5">
    <source>
        <dbReference type="ARBA" id="ARBA00022692"/>
    </source>
</evidence>
<keyword evidence="10" id="KW-0675">Receptor</keyword>
<dbReference type="Pfam" id="PF13516">
    <property type="entry name" value="LRR_6"/>
    <property type="match status" value="1"/>
</dbReference>
<evidence type="ECO:0000256" key="2">
    <source>
        <dbReference type="ARBA" id="ARBA00009592"/>
    </source>
</evidence>
<dbReference type="FunFam" id="3.80.10.10:FF:000041">
    <property type="entry name" value="LRR receptor-like serine/threonine-protein kinase ERECTA"/>
    <property type="match status" value="1"/>
</dbReference>
<gene>
    <name evidence="15" type="ORF">VNO78_25824</name>
</gene>
<evidence type="ECO:0000313" key="15">
    <source>
        <dbReference type="EMBL" id="KAK7390516.1"/>
    </source>
</evidence>
<reference evidence="15 16" key="1">
    <citation type="submission" date="2024-01" db="EMBL/GenBank/DDBJ databases">
        <title>The genomes of 5 underutilized Papilionoideae crops provide insights into root nodulation and disease resistanc.</title>
        <authorList>
            <person name="Jiang F."/>
        </authorList>
    </citation>
    <scope>NUCLEOTIDE SEQUENCE [LARGE SCALE GENOMIC DNA]</scope>
    <source>
        <strain evidence="15">DUOXIRENSHENG_FW03</strain>
        <tissue evidence="15">Leaves</tissue>
    </source>
</reference>
<dbReference type="InterPro" id="IPR013210">
    <property type="entry name" value="LRR_N_plant-typ"/>
</dbReference>
<dbReference type="InterPro" id="IPR001611">
    <property type="entry name" value="Leu-rich_rpt"/>
</dbReference>
<keyword evidence="7" id="KW-0677">Repeat</keyword>
<keyword evidence="11" id="KW-0325">Glycoprotein</keyword>
<feature type="domain" description="Leucine-rich repeat-containing N-terminal plant-type" evidence="14">
    <location>
        <begin position="35"/>
        <end position="80"/>
    </location>
</feature>
<dbReference type="PROSITE" id="PS51450">
    <property type="entry name" value="LRR"/>
    <property type="match status" value="2"/>
</dbReference>
<evidence type="ECO:0000256" key="7">
    <source>
        <dbReference type="ARBA" id="ARBA00022737"/>
    </source>
</evidence>
<keyword evidence="5 12" id="KW-0812">Transmembrane</keyword>
<dbReference type="AlphaFoldDB" id="A0AAN9S7M0"/>
<dbReference type="Pfam" id="PF00560">
    <property type="entry name" value="LRR_1"/>
    <property type="match status" value="6"/>
</dbReference>
<evidence type="ECO:0000256" key="9">
    <source>
        <dbReference type="ARBA" id="ARBA00023136"/>
    </source>
</evidence>
<dbReference type="FunFam" id="3.80.10.10:FF:000095">
    <property type="entry name" value="LRR receptor-like serine/threonine-protein kinase GSO1"/>
    <property type="match status" value="2"/>
</dbReference>
<dbReference type="Proteomes" id="UP001386955">
    <property type="component" value="Unassembled WGS sequence"/>
</dbReference>
<comment type="subcellular location">
    <subcellularLocation>
        <location evidence="1">Cell membrane</location>
        <topology evidence="1">Single-pass type I membrane protein</topology>
    </subcellularLocation>
</comment>
<dbReference type="PANTHER" id="PTHR48052:SF8">
    <property type="entry name" value="LRR RECEPTOR-LIKE SERINE_THREONINE-PROTEIN KINASE FLS2"/>
    <property type="match status" value="1"/>
</dbReference>
<feature type="chain" id="PRO_5042871261" description="Leucine-rich repeat-containing N-terminal plant-type domain-containing protein" evidence="13">
    <location>
        <begin position="29"/>
        <end position="1073"/>
    </location>
</feature>
<evidence type="ECO:0000256" key="4">
    <source>
        <dbReference type="ARBA" id="ARBA00022614"/>
    </source>
</evidence>
<keyword evidence="8 12" id="KW-1133">Transmembrane helix</keyword>
<evidence type="ECO:0000256" key="13">
    <source>
        <dbReference type="SAM" id="SignalP"/>
    </source>
</evidence>
<feature type="signal peptide" evidence="13">
    <location>
        <begin position="1"/>
        <end position="28"/>
    </location>
</feature>
<dbReference type="Pfam" id="PF08263">
    <property type="entry name" value="LRRNT_2"/>
    <property type="match status" value="1"/>
</dbReference>
<dbReference type="PANTHER" id="PTHR48052">
    <property type="entry name" value="UNNAMED PRODUCT"/>
    <property type="match status" value="1"/>
</dbReference>
<dbReference type="EMBL" id="JAYMYS010000006">
    <property type="protein sequence ID" value="KAK7390516.1"/>
    <property type="molecule type" value="Genomic_DNA"/>
</dbReference>
<evidence type="ECO:0000256" key="6">
    <source>
        <dbReference type="ARBA" id="ARBA00022729"/>
    </source>
</evidence>
<evidence type="ECO:0000313" key="16">
    <source>
        <dbReference type="Proteomes" id="UP001386955"/>
    </source>
</evidence>
<dbReference type="PRINTS" id="PR00019">
    <property type="entry name" value="LEURICHRPT"/>
</dbReference>
<keyword evidence="9 12" id="KW-0472">Membrane</keyword>
<dbReference type="InterPro" id="IPR003591">
    <property type="entry name" value="Leu-rich_rpt_typical-subtyp"/>
</dbReference>
<dbReference type="SUPFAM" id="SSF52058">
    <property type="entry name" value="L domain-like"/>
    <property type="match status" value="2"/>
</dbReference>
<dbReference type="SUPFAM" id="SSF52047">
    <property type="entry name" value="RNI-like"/>
    <property type="match status" value="1"/>
</dbReference>
<evidence type="ECO:0000256" key="8">
    <source>
        <dbReference type="ARBA" id="ARBA00022989"/>
    </source>
</evidence>
<comment type="similarity">
    <text evidence="2">Belongs to the RLP family.</text>
</comment>
<protein>
    <recommendedName>
        <fullName evidence="14">Leucine-rich repeat-containing N-terminal plant-type domain-containing protein</fullName>
    </recommendedName>
</protein>
<dbReference type="Gene3D" id="3.80.10.10">
    <property type="entry name" value="Ribonuclease Inhibitor"/>
    <property type="match status" value="3"/>
</dbReference>
<keyword evidence="3" id="KW-1003">Cell membrane</keyword>
<evidence type="ECO:0000259" key="14">
    <source>
        <dbReference type="Pfam" id="PF08263"/>
    </source>
</evidence>
<dbReference type="GO" id="GO:0005886">
    <property type="term" value="C:plasma membrane"/>
    <property type="evidence" value="ECO:0007669"/>
    <property type="project" value="UniProtKB-SubCell"/>
</dbReference>
<feature type="transmembrane region" description="Helical" evidence="12">
    <location>
        <begin position="1035"/>
        <end position="1056"/>
    </location>
</feature>
<evidence type="ECO:0000256" key="11">
    <source>
        <dbReference type="ARBA" id="ARBA00023180"/>
    </source>
</evidence>
<evidence type="ECO:0000256" key="3">
    <source>
        <dbReference type="ARBA" id="ARBA00022475"/>
    </source>
</evidence>
<dbReference type="InterPro" id="IPR032675">
    <property type="entry name" value="LRR_dom_sf"/>
</dbReference>
<evidence type="ECO:0000256" key="12">
    <source>
        <dbReference type="SAM" id="Phobius"/>
    </source>
</evidence>
<accession>A0AAN9S7M0</accession>
<dbReference type="Pfam" id="PF13855">
    <property type="entry name" value="LRR_8"/>
    <property type="match status" value="5"/>
</dbReference>
<dbReference type="SMART" id="SM00369">
    <property type="entry name" value="LRR_TYP"/>
    <property type="match status" value="13"/>
</dbReference>
<sequence>MMGLFSLLFQIILCLDFFLFGFPSFSSSSSHLCDPHQSLALLQFKNSLVTDTTYACDGYLKTTTWKNGTDCCLWHGVTCNTISGHVIGLNLSCEGLQGTIHSNSSLFQLSHLQTLNLSFNDLTQFQLPSQFGGFSTSLTHLDLSYSYIRGEVPSQISFLSKLVSLNVTWDFGLEWKETILKSLLQNATNLREIILDHTNMSSIRPSSLPSLLNFSSTLVTLSLQSTELSGSLTSDIICLPNLQKLYLINNFNLGGYFPTLSCSTSLNILDLSGCQFQGPFPKFFSNLSHLTYLSLSSNNLNCSIPSSLLTLPRLTSLYLKHSYLNGQIPNVFHHSNKFQELDLSNNNIGGELPSSLSNLQHLIHLDISGNQLYGLIPSLSSLQYLIHLDLRYNRLSGLIPSWLSRLQNLIHLDLSFNTLRGQIHDDFGGLHQLNFLDLSHNNLEGQIPFSLFDLTQLSKLDCSYNKLEGPLPDKIKGFPNLVGLNLNNNLLNGTIPSWCFSLPSLNDLYLSDNQFEGTISEFSSYSLRNLYLSNNKLQGNLPESIFNLENLTDLWLSSNNFSGTINFELFSKLQSLRILSLSWNNQLSLNFESNVTYNFSLLETLELSSINLTEFPMSSKKFPSLSYLDLSHNNLSGSEPNWLLHEMSSLSFLNLSNNLLTSMDQVLKNYRLNYLDLSFNLMACDISLLICNSSSLVILNLSHNKLTGIIPQCLVNLQSLRVLDLQMNKLYGTLPSATSMNIQLSTLNLNGNKLQGHLPESFSKFTHLKVLNLGNNQIEDTFPYWLQTLQNLTVLILRANKLHGPITGLNTKSMFPSLIIFDISHNDFSGPIPKAFLKGFNAMRNAANSRLEYMWTISGMNGNGRDLNWFYDSVNITTKGMTVTFTKIPTIFVYIDLSSNKFEGNIPNDAGDLHALKGINLSHNRLFGPIPPSIGNLANLESLDLSSNFLIGGIPRELTNLNFLAFLNLSHNHLVGEIPQGKQFNTFSNDSYLGNLGLCGIPLSVKCNKGPILHSPPSLTFQNEQNFGFGWKPVVIGYGCGMVFGVGLGCFVFLIGKPQWLVRMVQSQRNKRF</sequence>
<evidence type="ECO:0000256" key="10">
    <source>
        <dbReference type="ARBA" id="ARBA00023170"/>
    </source>
</evidence>
<evidence type="ECO:0000256" key="1">
    <source>
        <dbReference type="ARBA" id="ARBA00004251"/>
    </source>
</evidence>
<organism evidence="15 16">
    <name type="scientific">Psophocarpus tetragonolobus</name>
    <name type="common">Winged bean</name>
    <name type="synonym">Dolichos tetragonolobus</name>
    <dbReference type="NCBI Taxonomy" id="3891"/>
    <lineage>
        <taxon>Eukaryota</taxon>
        <taxon>Viridiplantae</taxon>
        <taxon>Streptophyta</taxon>
        <taxon>Embryophyta</taxon>
        <taxon>Tracheophyta</taxon>
        <taxon>Spermatophyta</taxon>
        <taxon>Magnoliopsida</taxon>
        <taxon>eudicotyledons</taxon>
        <taxon>Gunneridae</taxon>
        <taxon>Pentapetalae</taxon>
        <taxon>rosids</taxon>
        <taxon>fabids</taxon>
        <taxon>Fabales</taxon>
        <taxon>Fabaceae</taxon>
        <taxon>Papilionoideae</taxon>
        <taxon>50 kb inversion clade</taxon>
        <taxon>NPAAA clade</taxon>
        <taxon>indigoferoid/millettioid clade</taxon>
        <taxon>Phaseoleae</taxon>
        <taxon>Psophocarpus</taxon>
    </lineage>
</organism>
<keyword evidence="4" id="KW-0433">Leucine-rich repeat</keyword>
<name>A0AAN9S7M0_PSOTE</name>
<comment type="caution">
    <text evidence="15">The sequence shown here is derived from an EMBL/GenBank/DDBJ whole genome shotgun (WGS) entry which is preliminary data.</text>
</comment>
<proteinExistence type="inferred from homology"/>
<dbReference type="FunFam" id="3.80.10.10:FF:000111">
    <property type="entry name" value="LRR receptor-like serine/threonine-protein kinase ERECTA"/>
    <property type="match status" value="1"/>
</dbReference>
<keyword evidence="6 13" id="KW-0732">Signal</keyword>
<keyword evidence="16" id="KW-1185">Reference proteome</keyword>
<dbReference type="SMART" id="SM00365">
    <property type="entry name" value="LRR_SD22"/>
    <property type="match status" value="6"/>
</dbReference>